<proteinExistence type="predicted"/>
<dbReference type="EMBL" id="OU963870">
    <property type="protein sequence ID" value="CAH0395725.1"/>
    <property type="molecule type" value="Genomic_DNA"/>
</dbReference>
<dbReference type="KEGG" id="btab:109034649"/>
<accession>A0A9P0F9N6</accession>
<keyword evidence="3" id="KW-1185">Reference proteome</keyword>
<organism evidence="2 3">
    <name type="scientific">Bemisia tabaci</name>
    <name type="common">Sweetpotato whitefly</name>
    <name type="synonym">Aleurodes tabaci</name>
    <dbReference type="NCBI Taxonomy" id="7038"/>
    <lineage>
        <taxon>Eukaryota</taxon>
        <taxon>Metazoa</taxon>
        <taxon>Ecdysozoa</taxon>
        <taxon>Arthropoda</taxon>
        <taxon>Hexapoda</taxon>
        <taxon>Insecta</taxon>
        <taxon>Pterygota</taxon>
        <taxon>Neoptera</taxon>
        <taxon>Paraneoptera</taxon>
        <taxon>Hemiptera</taxon>
        <taxon>Sternorrhyncha</taxon>
        <taxon>Aleyrodoidea</taxon>
        <taxon>Aleyrodidae</taxon>
        <taxon>Aleyrodinae</taxon>
        <taxon>Bemisia</taxon>
    </lineage>
</organism>
<dbReference type="AlphaFoldDB" id="A0A9P0F9N6"/>
<name>A0A9P0F9N6_BEMTA</name>
<reference evidence="2" key="1">
    <citation type="submission" date="2021-12" db="EMBL/GenBank/DDBJ databases">
        <authorList>
            <person name="King R."/>
        </authorList>
    </citation>
    <scope>NUCLEOTIDE SEQUENCE</scope>
</reference>
<protein>
    <submittedName>
        <fullName evidence="2">Uncharacterized protein</fullName>
    </submittedName>
</protein>
<feature type="region of interest" description="Disordered" evidence="1">
    <location>
        <begin position="430"/>
        <end position="452"/>
    </location>
</feature>
<feature type="region of interest" description="Disordered" evidence="1">
    <location>
        <begin position="558"/>
        <end position="578"/>
    </location>
</feature>
<evidence type="ECO:0000256" key="1">
    <source>
        <dbReference type="SAM" id="MobiDB-lite"/>
    </source>
</evidence>
<dbReference type="Proteomes" id="UP001152759">
    <property type="component" value="Chromosome 9"/>
</dbReference>
<sequence>MAHDPELESALCRVRFLADERWQTSECARKNQELLRAFHATGPPRFRRASGGARTVRRVIPNSRLARYGDYPYDEAREFFYTVADRDVRGRGKDPEIPSALDGEPWMLPEVGYYFSLYTRFAARRLNQLKQYSNRVKKVANNSGGGTSMNSQDCAIYMSPPLYSKNYFLSTQLTNRYYHLPQFVSTVDQSVSHIRDFSASASFCQQNLEYYDEFKLRGLIQAKSVQQLWLGDNQHYLVSTLRTTTATDSFAQGCRFAYQSRKCSYQSTKRCPKQWYKNRPFLDVNVSGFQSNIQPRIFNIDNALIPRQICPLLAVTNCTARSSMYQTPPPFQNQMRSLLPPIPTPTIVNPLAINVYNNSLTPQGSRIPHPISSLHDNDYSNSLMNSAGGPEKVAAALTKVKTWLKKVYPKRGRDMKKPKRMMSHPFALQVRTHLDNTDSPSQKSKQEAERGLPVDVEKCFADLEKEAIEQYQSSADDLLKKPITPSEETFMELERQALEQYQMKETRENSRISNGAKTVKSDCDSPVNLETAPLGKAAQSRASTHRDSYKVALLRKTNTAVQSKDERDHALGKLNSKSNIPVKGKIKVTPVKTNIKER</sequence>
<gene>
    <name evidence="2" type="ORF">BEMITA_LOCUS13873</name>
</gene>
<evidence type="ECO:0000313" key="3">
    <source>
        <dbReference type="Proteomes" id="UP001152759"/>
    </source>
</evidence>
<evidence type="ECO:0000313" key="2">
    <source>
        <dbReference type="EMBL" id="CAH0395725.1"/>
    </source>
</evidence>